<reference evidence="2" key="1">
    <citation type="journal article" date="2011" name="PLoS Genet.">
        <title>Genomic analysis of the necrotrophic fungal pathogens Sclerotinia sclerotiorum and Botrytis cinerea.</title>
        <authorList>
            <person name="Amselem J."/>
            <person name="Cuomo C.A."/>
            <person name="van Kan J.A."/>
            <person name="Viaud M."/>
            <person name="Benito E.P."/>
            <person name="Couloux A."/>
            <person name="Coutinho P.M."/>
            <person name="de Vries R.P."/>
            <person name="Dyer P.S."/>
            <person name="Fillinger S."/>
            <person name="Fournier E."/>
            <person name="Gout L."/>
            <person name="Hahn M."/>
            <person name="Kohn L."/>
            <person name="Lapalu N."/>
            <person name="Plummer K.M."/>
            <person name="Pradier J.M."/>
            <person name="Quevillon E."/>
            <person name="Sharon A."/>
            <person name="Simon A."/>
            <person name="ten Have A."/>
            <person name="Tudzynski B."/>
            <person name="Tudzynski P."/>
            <person name="Wincker P."/>
            <person name="Andrew M."/>
            <person name="Anthouard V."/>
            <person name="Beever R.E."/>
            <person name="Beffa R."/>
            <person name="Benoit I."/>
            <person name="Bouzid O."/>
            <person name="Brault B."/>
            <person name="Chen Z."/>
            <person name="Choquer M."/>
            <person name="Collemare J."/>
            <person name="Cotton P."/>
            <person name="Danchin E.G."/>
            <person name="Da Silva C."/>
            <person name="Gautier A."/>
            <person name="Giraud C."/>
            <person name="Giraud T."/>
            <person name="Gonzalez C."/>
            <person name="Grossetete S."/>
            <person name="Guldener U."/>
            <person name="Henrissat B."/>
            <person name="Howlett B.J."/>
            <person name="Kodira C."/>
            <person name="Kretschmer M."/>
            <person name="Lappartient A."/>
            <person name="Leroch M."/>
            <person name="Levis C."/>
            <person name="Mauceli E."/>
            <person name="Neuveglise C."/>
            <person name="Oeser B."/>
            <person name="Pearson M."/>
            <person name="Poulain J."/>
            <person name="Poussereau N."/>
            <person name="Quesneville H."/>
            <person name="Rascle C."/>
            <person name="Schumacher J."/>
            <person name="Segurens B."/>
            <person name="Sexton A."/>
            <person name="Silva E."/>
            <person name="Sirven C."/>
            <person name="Soanes D.M."/>
            <person name="Talbot N.J."/>
            <person name="Templeton M."/>
            <person name="Yandava C."/>
            <person name="Yarden O."/>
            <person name="Zeng Q."/>
            <person name="Rollins J.A."/>
            <person name="Lebrun M.H."/>
            <person name="Dickman M."/>
        </authorList>
    </citation>
    <scope>NUCLEOTIDE SEQUENCE [LARGE SCALE GENOMIC DNA]</scope>
    <source>
        <strain evidence="2">ATCC 18683 / 1980 / Ss-1</strain>
    </source>
</reference>
<keyword evidence="2" id="KW-1185">Reference proteome</keyword>
<proteinExistence type="predicted"/>
<accession>A7EWE0</accession>
<evidence type="ECO:0000313" key="1">
    <source>
        <dbReference type="EMBL" id="EDN93782.1"/>
    </source>
</evidence>
<dbReference type="InParanoid" id="A7EWE0"/>
<organism evidence="1 2">
    <name type="scientific">Sclerotinia sclerotiorum (strain ATCC 18683 / 1980 / Ss-1)</name>
    <name type="common">White mold</name>
    <name type="synonym">Whetzelinia sclerotiorum</name>
    <dbReference type="NCBI Taxonomy" id="665079"/>
    <lineage>
        <taxon>Eukaryota</taxon>
        <taxon>Fungi</taxon>
        <taxon>Dikarya</taxon>
        <taxon>Ascomycota</taxon>
        <taxon>Pezizomycotina</taxon>
        <taxon>Leotiomycetes</taxon>
        <taxon>Helotiales</taxon>
        <taxon>Sclerotiniaceae</taxon>
        <taxon>Sclerotinia</taxon>
    </lineage>
</organism>
<sequence>MVGTLIATGLWRLSGGQLVGSGSMEIAAACKDR</sequence>
<dbReference type="RefSeq" id="XP_001589016.1">
    <property type="nucleotide sequence ID" value="XM_001588966.1"/>
</dbReference>
<protein>
    <submittedName>
        <fullName evidence="1">Uncharacterized protein</fullName>
    </submittedName>
</protein>
<name>A7EWE0_SCLS1</name>
<dbReference type="AlphaFoldDB" id="A7EWE0"/>
<dbReference type="Proteomes" id="UP000001312">
    <property type="component" value="Unassembled WGS sequence"/>
</dbReference>
<evidence type="ECO:0000313" key="2">
    <source>
        <dbReference type="Proteomes" id="UP000001312"/>
    </source>
</evidence>
<gene>
    <name evidence="1" type="ORF">SS1G_09649</name>
</gene>
<dbReference type="EMBL" id="CH476634">
    <property type="protein sequence ID" value="EDN93782.1"/>
    <property type="molecule type" value="Genomic_DNA"/>
</dbReference>
<dbReference type="KEGG" id="ssl:SS1G_09649"/>
<dbReference type="GeneID" id="5485414"/>